<dbReference type="PANTHER" id="PTHR30451">
    <property type="entry name" value="OUTER MEMBRANE USHER PROTEIN"/>
    <property type="match status" value="1"/>
</dbReference>
<evidence type="ECO:0000259" key="10">
    <source>
        <dbReference type="Pfam" id="PF13954"/>
    </source>
</evidence>
<keyword evidence="6" id="KW-0732">Signal</keyword>
<organism evidence="11">
    <name type="scientific">Citrobacter rodentium</name>
    <dbReference type="NCBI Taxonomy" id="67825"/>
    <lineage>
        <taxon>Bacteria</taxon>
        <taxon>Pseudomonadati</taxon>
        <taxon>Pseudomonadota</taxon>
        <taxon>Gammaproteobacteria</taxon>
        <taxon>Enterobacterales</taxon>
        <taxon>Enterobacteriaceae</taxon>
        <taxon>Citrobacter</taxon>
    </lineage>
</organism>
<dbReference type="Pfam" id="PF13954">
    <property type="entry name" value="PapC_N"/>
    <property type="match status" value="1"/>
</dbReference>
<evidence type="ECO:0000256" key="1">
    <source>
        <dbReference type="ARBA" id="ARBA00004571"/>
    </source>
</evidence>
<evidence type="ECO:0000313" key="11">
    <source>
        <dbReference type="EMBL" id="QBY31595.1"/>
    </source>
</evidence>
<gene>
    <name evidence="11" type="ORF">E2R62_24100</name>
</gene>
<dbReference type="GO" id="GO:0015473">
    <property type="term" value="F:fimbrial usher porin activity"/>
    <property type="evidence" value="ECO:0007669"/>
    <property type="project" value="InterPro"/>
</dbReference>
<dbReference type="InterPro" id="IPR025949">
    <property type="entry name" value="PapC-like_C"/>
</dbReference>
<dbReference type="InterPro" id="IPR043142">
    <property type="entry name" value="PapC-like_C_sf"/>
</dbReference>
<evidence type="ECO:0000256" key="5">
    <source>
        <dbReference type="ARBA" id="ARBA00022692"/>
    </source>
</evidence>
<dbReference type="InterPro" id="IPR037224">
    <property type="entry name" value="PapC_N_sf"/>
</dbReference>
<feature type="domain" description="PapC N-terminal" evidence="10">
    <location>
        <begin position="36"/>
        <end position="182"/>
    </location>
</feature>
<dbReference type="GO" id="GO:0009279">
    <property type="term" value="C:cell outer membrane"/>
    <property type="evidence" value="ECO:0007669"/>
    <property type="project" value="UniProtKB-SubCell"/>
</dbReference>
<evidence type="ECO:0000256" key="4">
    <source>
        <dbReference type="ARBA" id="ARBA00022452"/>
    </source>
</evidence>
<evidence type="ECO:0000259" key="9">
    <source>
        <dbReference type="Pfam" id="PF13953"/>
    </source>
</evidence>
<evidence type="ECO:0000256" key="7">
    <source>
        <dbReference type="ARBA" id="ARBA00023136"/>
    </source>
</evidence>
<evidence type="ECO:0000256" key="8">
    <source>
        <dbReference type="ARBA" id="ARBA00023237"/>
    </source>
</evidence>
<evidence type="ECO:0000256" key="6">
    <source>
        <dbReference type="ARBA" id="ARBA00022729"/>
    </source>
</evidence>
<keyword evidence="8" id="KW-0998">Cell outer membrane</keyword>
<dbReference type="FunFam" id="2.60.40.3110:FF:000001">
    <property type="entry name" value="Putative fimbrial outer membrane usher"/>
    <property type="match status" value="1"/>
</dbReference>
<dbReference type="GO" id="GO:0009297">
    <property type="term" value="P:pilus assembly"/>
    <property type="evidence" value="ECO:0007669"/>
    <property type="project" value="InterPro"/>
</dbReference>
<dbReference type="Pfam" id="PF00577">
    <property type="entry name" value="Usher"/>
    <property type="match status" value="1"/>
</dbReference>
<reference evidence="11" key="1">
    <citation type="submission" date="2019-03" db="EMBL/GenBank/DDBJ databases">
        <title>Complete genome sequence of enteropathogenic Citrobacter rodentium strain DBS100.</title>
        <authorList>
            <person name="Popov G."/>
            <person name="Fiebig A."/>
            <person name="Shideler S."/>
            <person name="Coombes B."/>
            <person name="Savchenko A."/>
        </authorList>
    </citation>
    <scope>NUCLEOTIDE SEQUENCE</scope>
    <source>
        <strain evidence="11">DBS100</strain>
    </source>
</reference>
<dbReference type="OMA" id="WGERESE"/>
<dbReference type="InterPro" id="IPR025885">
    <property type="entry name" value="PapC_N"/>
</dbReference>
<sequence>MDVIMYNSKINGFKLSLVCTSIIIGLSTTHALADVYFNPDFLKDISGQTTVDVSRFNGDFHILPGDYTPDIYLNGQLIDRARVTVRGDNEASQLCFNSALLTRLNLNTTRLSEESMAALEGRSECPHLETLIPGSRAYLNVSDMRLDVSIPQAYLNQAARGYVPPSIWSYGEKALYLSYNSTYFEQRSQGDTHQSFYGDMRGKFNLGAWMLHHSGAYSWDDRSGDRYNVFATNLQRDIPAWESRVLLGDATTSGDLFDSFSFRGIRLATAEQMLPDSLRGYAPVVRGIARTNAKVTIKQRDRVIYETSVPPGEFAIEDLYPTGYSGDLQVMVTEADGSRSVFSVPFSSVAELLRPGRTNYSLTMGRLRNLNVSDEPYVFQGTWKRGISNTVTAYAGVMATDFYYSGVLGSALGTPVGAFALDITGASFGKSMYEKNGVSVRASYSKHIATTNSNISLAAYRFSSSGYLDLHNAVYLADKIEHNNFDAGFDVFDRPRNRISLTLSQDLGNKSGQFYVSGYRENYWNNTNSNTQYQAGYNNTYKWLGYGLAVSRTETRNRDKETQYLLNFSIPLGSGRGLHTPNLNSYTTINKRGTSSQLEVSGVAGKHDLLNYNVSAGRDADNSYSGNLSGAYKFDDATLSGSFSKGKDYHSYSAGLSGSVVAFSDGIVTSPYEGLNTMAIISSKNAAGARVEGYAGVKLDSRGYALVPYLTPYRINNVAIDPKGLPFDVELDTTSQQIAPAQGAIVKLNYASHKGRMVLIRATTQEGDALPFGASVKDSKGEDVGVVAQGGQIYARLNVGKDRLNINWGNKQQFSCTFDIDLKESSPEKNIERLNTVCDGDDPSLQQTLALTQYVSPDTDLM</sequence>
<dbReference type="InterPro" id="IPR042186">
    <property type="entry name" value="FimD_plug_dom"/>
</dbReference>
<dbReference type="AlphaFoldDB" id="A0A482PL42"/>
<keyword evidence="7" id="KW-0472">Membrane</keyword>
<dbReference type="Gene3D" id="2.60.40.3110">
    <property type="match status" value="1"/>
</dbReference>
<dbReference type="PANTHER" id="PTHR30451:SF20">
    <property type="entry name" value="FIMBRIAE USHER"/>
    <property type="match status" value="1"/>
</dbReference>
<dbReference type="EMBL" id="CP038008">
    <property type="protein sequence ID" value="QBY31595.1"/>
    <property type="molecule type" value="Genomic_DNA"/>
</dbReference>
<dbReference type="SUPFAM" id="SSF141729">
    <property type="entry name" value="FimD N-terminal domain-like"/>
    <property type="match status" value="1"/>
</dbReference>
<keyword evidence="4" id="KW-1134">Transmembrane beta strand</keyword>
<keyword evidence="3" id="KW-0813">Transport</keyword>
<comment type="subcellular location">
    <subcellularLocation>
        <location evidence="1">Cell outer membrane</location>
        <topology evidence="1">Multi-pass membrane protein</topology>
    </subcellularLocation>
</comment>
<accession>A0A482PL42</accession>
<proteinExistence type="inferred from homology"/>
<evidence type="ECO:0000256" key="2">
    <source>
        <dbReference type="ARBA" id="ARBA00008064"/>
    </source>
</evidence>
<dbReference type="InterPro" id="IPR000015">
    <property type="entry name" value="Fimb_usher"/>
</dbReference>
<name>A0A482PL42_CITRO</name>
<dbReference type="Pfam" id="PF13953">
    <property type="entry name" value="PapC_C"/>
    <property type="match status" value="1"/>
</dbReference>
<dbReference type="Gene3D" id="2.60.40.2610">
    <property type="entry name" value="Outer membrane usher protein FimD, plug domain"/>
    <property type="match status" value="1"/>
</dbReference>
<evidence type="ECO:0000256" key="3">
    <source>
        <dbReference type="ARBA" id="ARBA00022448"/>
    </source>
</evidence>
<dbReference type="Gene3D" id="3.10.20.410">
    <property type="match status" value="1"/>
</dbReference>
<keyword evidence="5" id="KW-0812">Transmembrane</keyword>
<dbReference type="Gene3D" id="2.60.40.2070">
    <property type="match status" value="1"/>
</dbReference>
<comment type="similarity">
    <text evidence="2">Belongs to the fimbrial export usher family.</text>
</comment>
<protein>
    <submittedName>
        <fullName evidence="11">Fimbrial biogenesis outer membrane usher protein</fullName>
    </submittedName>
</protein>
<feature type="domain" description="PapC-like C-terminal" evidence="9">
    <location>
        <begin position="759"/>
        <end position="824"/>
    </location>
</feature>